<name>A0A0A8Y9U2_ARUDO</name>
<dbReference type="AlphaFoldDB" id="A0A0A8Y9U2"/>
<accession>A0A0A8Y9U2</accession>
<organism evidence="1">
    <name type="scientific">Arundo donax</name>
    <name type="common">Giant reed</name>
    <name type="synonym">Donax arundinaceus</name>
    <dbReference type="NCBI Taxonomy" id="35708"/>
    <lineage>
        <taxon>Eukaryota</taxon>
        <taxon>Viridiplantae</taxon>
        <taxon>Streptophyta</taxon>
        <taxon>Embryophyta</taxon>
        <taxon>Tracheophyta</taxon>
        <taxon>Spermatophyta</taxon>
        <taxon>Magnoliopsida</taxon>
        <taxon>Liliopsida</taxon>
        <taxon>Poales</taxon>
        <taxon>Poaceae</taxon>
        <taxon>PACMAD clade</taxon>
        <taxon>Arundinoideae</taxon>
        <taxon>Arundineae</taxon>
        <taxon>Arundo</taxon>
    </lineage>
</organism>
<sequence>MIYDQVSIINLPALFSSLSHPEQASSGKPPSWQRTSNAVVTSAGILVEDPATYIAASESENNMFNNLALCSFILS</sequence>
<proteinExistence type="predicted"/>
<dbReference type="EMBL" id="GBRH01275266">
    <property type="protein sequence ID" value="JAD22629.1"/>
    <property type="molecule type" value="Transcribed_RNA"/>
</dbReference>
<reference evidence="1" key="2">
    <citation type="journal article" date="2015" name="Data Brief">
        <title>Shoot transcriptome of the giant reed, Arundo donax.</title>
        <authorList>
            <person name="Barrero R.A."/>
            <person name="Guerrero F.D."/>
            <person name="Moolhuijzen P."/>
            <person name="Goolsby J.A."/>
            <person name="Tidwell J."/>
            <person name="Bellgard S.E."/>
            <person name="Bellgard M.I."/>
        </authorList>
    </citation>
    <scope>NUCLEOTIDE SEQUENCE</scope>
    <source>
        <tissue evidence="1">Shoot tissue taken approximately 20 cm above the soil surface</tissue>
    </source>
</reference>
<reference evidence="1" key="1">
    <citation type="submission" date="2014-09" db="EMBL/GenBank/DDBJ databases">
        <authorList>
            <person name="Magalhaes I.L.F."/>
            <person name="Oliveira U."/>
            <person name="Santos F.R."/>
            <person name="Vidigal T.H.D.A."/>
            <person name="Brescovit A.D."/>
            <person name="Santos A.J."/>
        </authorList>
    </citation>
    <scope>NUCLEOTIDE SEQUENCE</scope>
    <source>
        <tissue evidence="1">Shoot tissue taken approximately 20 cm above the soil surface</tissue>
    </source>
</reference>
<protein>
    <submittedName>
        <fullName evidence="1">Uncharacterized protein</fullName>
    </submittedName>
</protein>
<evidence type="ECO:0000313" key="1">
    <source>
        <dbReference type="EMBL" id="JAD22629.1"/>
    </source>
</evidence>